<dbReference type="RefSeq" id="XP_028868997.1">
    <property type="nucleotide sequence ID" value="XM_029013164.1"/>
</dbReference>
<evidence type="ECO:0000256" key="1">
    <source>
        <dbReference type="ARBA" id="ARBA00022801"/>
    </source>
</evidence>
<protein>
    <submittedName>
        <fullName evidence="7">Patatin-like phospholipase family protein</fullName>
    </submittedName>
</protein>
<dbReference type="GO" id="GO:0004620">
    <property type="term" value="F:phospholipase activity"/>
    <property type="evidence" value="ECO:0007669"/>
    <property type="project" value="TreeGrafter"/>
</dbReference>
<feature type="region of interest" description="Disordered" evidence="5">
    <location>
        <begin position="231"/>
        <end position="268"/>
    </location>
</feature>
<comment type="caution">
    <text evidence="7">The sequence shown here is derived from an EMBL/GenBank/DDBJ whole genome shotgun (WGS) entry which is preliminary data.</text>
</comment>
<keyword evidence="2 4" id="KW-0442">Lipid degradation</keyword>
<evidence type="ECO:0000256" key="3">
    <source>
        <dbReference type="ARBA" id="ARBA00023098"/>
    </source>
</evidence>
<dbReference type="GO" id="GO:0016042">
    <property type="term" value="P:lipid catabolic process"/>
    <property type="evidence" value="ECO:0007669"/>
    <property type="project" value="UniProtKB-UniRule"/>
</dbReference>
<feature type="active site" description="Proton acceptor" evidence="4">
    <location>
        <position position="989"/>
    </location>
</feature>
<feature type="region of interest" description="Disordered" evidence="5">
    <location>
        <begin position="41"/>
        <end position="67"/>
    </location>
</feature>
<feature type="compositionally biased region" description="Basic and acidic residues" evidence="5">
    <location>
        <begin position="232"/>
        <end position="258"/>
    </location>
</feature>
<feature type="domain" description="PNPLA" evidence="6">
    <location>
        <begin position="802"/>
        <end position="1002"/>
    </location>
</feature>
<dbReference type="GeneID" id="39876524"/>
<dbReference type="PANTHER" id="PTHR24185:SF1">
    <property type="entry name" value="CALCIUM-INDEPENDENT PHOSPHOLIPASE A2-GAMMA"/>
    <property type="match status" value="1"/>
</dbReference>
<dbReference type="SUPFAM" id="SSF52151">
    <property type="entry name" value="FabD/lysophospholipase-like"/>
    <property type="match status" value="1"/>
</dbReference>
<dbReference type="Proteomes" id="UP000236319">
    <property type="component" value="Unassembled WGS sequence"/>
</dbReference>
<sequence>MWSGRQTLQGARFLPGYLFAASKKANAQGFVVAAPGGLNGAGQDEGSSMGPGETRHEKSSNQSILGRRRRCDKESLLSCNPCGDVVVAETVNDLGAVRSKGLTDDSTVMGFIEELLARIGSTKGPPKQHVALNALRVLIESQPACINGLERLNILETFMNVLKQRYKRSFWSVVHGYFRSNPRLEEMQWKAMETTLLTILLTVCRSNEMLRKSMARDERFKSLLITMYTQNKKKDDKNDKNGKASKKQEKQSSVKSDGELETDVDESPQVPVERYDAVAYNVRNGGWLTVSGEPSGAMDVLSLQTRAIIRELMSMCGIDVDSANLKQQGDSEKLKPVTPEMAPLKLDTSVPIDAPAQGSNLSNQWSVPVPPQLLESSGGWWKGKEGQPKPRLLWIPYFFTPKDVKMEEAVKRHLLINLGDSAGEKVDLSNLANVTIERPRNKAANIVYGMLLLCKEENNKGNGGCRLYMQPSKTTQKGNYVLISNVQVGKSKEINGTIVTENLLKNMHRNESLRTISRVVNELWALVGSKDPDVLNELSRNLDFDLLAEVLNRSLVYTVRSDVFEQVSSNIDSPTNSSVGYVMLQKLRRTVEGCLQKVMPKLRDSFWDKIFEKGTDNVPATEQDSSSSSDNVLTTIRPCKREAAIARRLQTVVLGFLIDLIYMDGSRSLTKIRRATSLVDAMLRLRATFPAVYSLTEALDNKADDFTPLIDRRRQDARHTTNVMYKHINRMSPSELKEMRSRRRDVFGNVSVEQSKWCQESWTRQRAVPRAIIGPFFNAHKLLNMLGHHEQDIFKGRGLRVLSIDGGGTKGVVILEILEQIEKILGRPLHEVFDFVCGTSCGGIIGALLALEKGCIADIRRVFEDFMVKVFNKDSYHVTGRRLITRHAYYDEKTLYDILRKVFGNAELIDYSVDPAGPKFCCLSTQLDVFPLNPIVWRNYNYPPETVSGEENPMRDGSCAIMTADALRATTAAPTYFPLMERNGALYGDGALYANNPSLVALLEARLVYPNVPVDLLVSVGSGDWEREDIAQLSQNIVADKSKKTSAVESGCFRAEFDDVEDEPNLDSPVEDDPIPATDASDCLLRSVNKPTNGKTKTVVGYHKIFNHLVCSATNTDTVHIALQALMSKKNYVRLNPVVPVVRIDDTNKEVLDDLKARTRSYMSGEQQQQALQRIKDAIMHTHDWQRRAVESNSTQTTQTD</sequence>
<dbReference type="GO" id="GO:0006631">
    <property type="term" value="P:fatty acid metabolic process"/>
    <property type="evidence" value="ECO:0007669"/>
    <property type="project" value="TreeGrafter"/>
</dbReference>
<dbReference type="AlphaFoldDB" id="A0A2H6KID4"/>
<dbReference type="EMBL" id="BDSA01000006">
    <property type="protein sequence ID" value="GBE62754.1"/>
    <property type="molecule type" value="Genomic_DNA"/>
</dbReference>
<dbReference type="Pfam" id="PF01734">
    <property type="entry name" value="Patatin"/>
    <property type="match status" value="1"/>
</dbReference>
<gene>
    <name evidence="7" type="ORF">BOVATA_042470</name>
</gene>
<keyword evidence="1 4" id="KW-0378">Hydrolase</keyword>
<dbReference type="PANTHER" id="PTHR24185">
    <property type="entry name" value="CALCIUM-INDEPENDENT PHOSPHOLIPASE A2-GAMMA"/>
    <property type="match status" value="1"/>
</dbReference>
<evidence type="ECO:0000259" key="6">
    <source>
        <dbReference type="PROSITE" id="PS51635"/>
    </source>
</evidence>
<dbReference type="Gene3D" id="3.40.1090.10">
    <property type="entry name" value="Cytosolic phospholipase A2 catalytic domain"/>
    <property type="match status" value="1"/>
</dbReference>
<feature type="short sequence motif" description="GXSXG" evidence="4">
    <location>
        <begin position="838"/>
        <end position="842"/>
    </location>
</feature>
<proteinExistence type="predicted"/>
<keyword evidence="3 4" id="KW-0443">Lipid metabolism</keyword>
<dbReference type="VEuPathDB" id="PiroplasmaDB:BOVATA_042470"/>
<name>A0A2H6KID4_9APIC</name>
<feature type="short sequence motif" description="GXGXXG" evidence="4">
    <location>
        <begin position="806"/>
        <end position="811"/>
    </location>
</feature>
<reference evidence="7 8" key="1">
    <citation type="journal article" date="2017" name="BMC Genomics">
        <title>Whole-genome assembly of Babesia ovata and comparative genomics between closely related pathogens.</title>
        <authorList>
            <person name="Yamagishi J."/>
            <person name="Asada M."/>
            <person name="Hakimi H."/>
            <person name="Tanaka T.Q."/>
            <person name="Sugimoto C."/>
            <person name="Kawazu S."/>
        </authorList>
    </citation>
    <scope>NUCLEOTIDE SEQUENCE [LARGE SCALE GENOMIC DNA]</scope>
    <source>
        <strain evidence="7 8">Miyake</strain>
    </source>
</reference>
<evidence type="ECO:0000256" key="2">
    <source>
        <dbReference type="ARBA" id="ARBA00022963"/>
    </source>
</evidence>
<dbReference type="InterPro" id="IPR016035">
    <property type="entry name" value="Acyl_Trfase/lysoPLipase"/>
</dbReference>
<dbReference type="GO" id="GO:0016020">
    <property type="term" value="C:membrane"/>
    <property type="evidence" value="ECO:0007669"/>
    <property type="project" value="TreeGrafter"/>
</dbReference>
<feature type="short sequence motif" description="DGA/G" evidence="4">
    <location>
        <begin position="989"/>
        <end position="991"/>
    </location>
</feature>
<dbReference type="PROSITE" id="PS51635">
    <property type="entry name" value="PNPLA"/>
    <property type="match status" value="1"/>
</dbReference>
<dbReference type="InterPro" id="IPR002641">
    <property type="entry name" value="PNPLA_dom"/>
</dbReference>
<feature type="active site" description="Nucleophile" evidence="4">
    <location>
        <position position="840"/>
    </location>
</feature>
<dbReference type="OrthoDB" id="630895at2759"/>
<evidence type="ECO:0000313" key="7">
    <source>
        <dbReference type="EMBL" id="GBE62754.1"/>
    </source>
</evidence>
<accession>A0A2H6KID4</accession>
<evidence type="ECO:0000256" key="4">
    <source>
        <dbReference type="PROSITE-ProRule" id="PRU01161"/>
    </source>
</evidence>
<evidence type="ECO:0000256" key="5">
    <source>
        <dbReference type="SAM" id="MobiDB-lite"/>
    </source>
</evidence>
<evidence type="ECO:0000313" key="8">
    <source>
        <dbReference type="Proteomes" id="UP000236319"/>
    </source>
</evidence>
<organism evidence="7 8">
    <name type="scientific">Babesia ovata</name>
    <dbReference type="NCBI Taxonomy" id="189622"/>
    <lineage>
        <taxon>Eukaryota</taxon>
        <taxon>Sar</taxon>
        <taxon>Alveolata</taxon>
        <taxon>Apicomplexa</taxon>
        <taxon>Aconoidasida</taxon>
        <taxon>Piroplasmida</taxon>
        <taxon>Babesiidae</taxon>
        <taxon>Babesia</taxon>
    </lineage>
</organism>
<keyword evidence="8" id="KW-1185">Reference proteome</keyword>